<evidence type="ECO:0000313" key="2">
    <source>
        <dbReference type="EMBL" id="AZZ56181.1"/>
    </source>
</evidence>
<feature type="signal peptide" evidence="1">
    <location>
        <begin position="1"/>
        <end position="45"/>
    </location>
</feature>
<protein>
    <recommendedName>
        <fullName evidence="4">Serine protease</fullName>
    </recommendedName>
</protein>
<evidence type="ECO:0008006" key="4">
    <source>
        <dbReference type="Google" id="ProtNLM"/>
    </source>
</evidence>
<dbReference type="KEGG" id="ria:C7V51_10005"/>
<dbReference type="InterPro" id="IPR033116">
    <property type="entry name" value="TRYPSIN_SER"/>
</dbReference>
<gene>
    <name evidence="2" type="ORF">C7V51_10005</name>
</gene>
<dbReference type="RefSeq" id="WP_104265329.1">
    <property type="nucleotide sequence ID" value="NZ_CP028130.1"/>
</dbReference>
<evidence type="ECO:0000313" key="3">
    <source>
        <dbReference type="Proteomes" id="UP000283946"/>
    </source>
</evidence>
<reference evidence="2 3" key="1">
    <citation type="submission" date="2018-03" db="EMBL/GenBank/DDBJ databases">
        <title>Bacteriophage NCPPB3778 and a type I-E CRISPR drive the evolution of the US Biological Select Agent, Rathayibacter toxicus.</title>
        <authorList>
            <person name="Davis E.W.II."/>
            <person name="Tabima J.F."/>
            <person name="Weisberg A.J."/>
            <person name="Dantas Lopes L."/>
            <person name="Wiseman M.S."/>
            <person name="Wiseman M.S."/>
            <person name="Pupko T."/>
            <person name="Belcher M.S."/>
            <person name="Sechler A.J."/>
            <person name="Tancos M.A."/>
            <person name="Schroeder B.K."/>
            <person name="Murray T.D."/>
            <person name="Luster D.G."/>
            <person name="Schneider W.L."/>
            <person name="Rogers E."/>
            <person name="Andreote F.D."/>
            <person name="Grunwald N.J."/>
            <person name="Putnam M.L."/>
            <person name="Chang J.H."/>
        </authorList>
    </citation>
    <scope>NUCLEOTIDE SEQUENCE [LARGE SCALE GENOMIC DNA]</scope>
    <source>
        <strain evidence="2 3">NCCPB 2253</strain>
    </source>
</reference>
<dbReference type="PROSITE" id="PS00135">
    <property type="entry name" value="TRYPSIN_SER"/>
    <property type="match status" value="1"/>
</dbReference>
<dbReference type="Proteomes" id="UP000283946">
    <property type="component" value="Chromosome"/>
</dbReference>
<feature type="chain" id="PRO_5042158352" description="Serine protease" evidence="1">
    <location>
        <begin position="46"/>
        <end position="281"/>
    </location>
</feature>
<dbReference type="SUPFAM" id="SSF50494">
    <property type="entry name" value="Trypsin-like serine proteases"/>
    <property type="match status" value="1"/>
</dbReference>
<name>A0AAD1AD51_9MICO</name>
<proteinExistence type="predicted"/>
<dbReference type="AlphaFoldDB" id="A0AAD1AD51"/>
<organism evidence="2 3">
    <name type="scientific">Rathayibacter iranicus</name>
    <dbReference type="NCBI Taxonomy" id="59737"/>
    <lineage>
        <taxon>Bacteria</taxon>
        <taxon>Bacillati</taxon>
        <taxon>Actinomycetota</taxon>
        <taxon>Actinomycetes</taxon>
        <taxon>Micrococcales</taxon>
        <taxon>Microbacteriaceae</taxon>
        <taxon>Rathayibacter</taxon>
    </lineage>
</organism>
<evidence type="ECO:0000256" key="1">
    <source>
        <dbReference type="SAM" id="SignalP"/>
    </source>
</evidence>
<dbReference type="EMBL" id="CP028130">
    <property type="protein sequence ID" value="AZZ56181.1"/>
    <property type="molecule type" value="Genomic_DNA"/>
</dbReference>
<dbReference type="PROSITE" id="PS51257">
    <property type="entry name" value="PROKAR_LIPOPROTEIN"/>
    <property type="match status" value="1"/>
</dbReference>
<dbReference type="InterPro" id="IPR009003">
    <property type="entry name" value="Peptidase_S1_PA"/>
</dbReference>
<sequence>MRADRPQRTRPERQAPGAGRRILCTLAALSACVALLLTGAAPAHAVSEFRQQTPLQAGTRVELPHGYCTVGAVLSVTSWYARLAPQIRAIRYVVLAAHCADEGESVSVGNQGVVGRVIWKSGLSDLEIAKIDPLPRVNWNCGTGSMIRHCAPFTSYTPRASGTIFLRDHAHRIVSMPFDGTGVPGENEVFCTSGAVSGVNCAWGIAVLPPGAPPYLLGATTWLASVTQGDSGGPVASQGGRLYGIIADGARTTSERPDLMAYVPIARLFEEQPGYVLAPPG</sequence>
<keyword evidence="1" id="KW-0732">Signal</keyword>
<accession>A0AAD1AD51</accession>